<dbReference type="GO" id="GO:0016020">
    <property type="term" value="C:membrane"/>
    <property type="evidence" value="ECO:0007669"/>
    <property type="project" value="UniProtKB-SubCell"/>
</dbReference>
<evidence type="ECO:0000259" key="6">
    <source>
        <dbReference type="PROSITE" id="PS50801"/>
    </source>
</evidence>
<gene>
    <name evidence="7" type="ORF">EOD39_10488</name>
</gene>
<dbReference type="InterPro" id="IPR002645">
    <property type="entry name" value="STAS_dom"/>
</dbReference>
<dbReference type="InterPro" id="IPR018045">
    <property type="entry name" value="S04_transporter_CS"/>
</dbReference>
<evidence type="ECO:0000256" key="5">
    <source>
        <dbReference type="SAM" id="Phobius"/>
    </source>
</evidence>
<feature type="transmembrane region" description="Helical" evidence="5">
    <location>
        <begin position="266"/>
        <end position="287"/>
    </location>
</feature>
<feature type="transmembrane region" description="Helical" evidence="5">
    <location>
        <begin position="117"/>
        <end position="141"/>
    </location>
</feature>
<dbReference type="EMBL" id="SCEB01215788">
    <property type="protein sequence ID" value="RXM27710.1"/>
    <property type="molecule type" value="Genomic_DNA"/>
</dbReference>
<sequence>MMMEERAQARQKGLGYRVERTVLDEESLEEVAQRQTHEDKPALAQRLRGKLSCSAVKLRHCLFTCIPVLSWLPCYSFRECALADLFAGISVGIMHLPQGMAYALLSSLPPVFGLYSSFYPVLVYFIFGTSRHISIGTFAVMSMMVSSVTERLAPDSMFLLSPGNLTNATGIDTEARDAMRVQVATATTILAGLFQVALGLVQFGFVVTYLSDPLVRGYTTAAATIAMVSQLKYMLGVHSDRFSGPLSFVYTLIDVCFLLPETNLGTLVVSIVSLVVLAAGKELNTAWSHKLPMPIPIELITIVLATVISGQATLSPSYGVDVVGEIPSGLKPPSLPDCNLFGQVIGDAFAQAIVGYAVCISLGKTFAMKYGYKVDNNQELVALGLSNACGGLFQCFTVSCSMSRSLIQESTGGKTQVAGVISSIIVLVTVLKLGVLFQELPKTVLSAIMFINLKGMFKQYSDIVTLWRTSKIDLLVWVMTLVFTLLLNLDLGLAASIAFAMLTAREIPGITIFRSSTTLYFANADLFLEALKKKEAEWCEEGGGAMFSVELEAQRQGHSDEGTATGAQLRGHNDKGTTHSYNRTVFVIPESLGNRPLSWEYLKTGDPETGTLGSVSELDPETRTLGSVSELDPETGTLGSTLDGDDTLSRDLERVSVGSLGKWSWDIHSIILDLSTVNFTDTMAIKTLRNICHDFREIEVDVYLAGCQPCVVEELERGLFFSKMLTKAHLFASVHDAVLHCGDHRGSPCPPHHCDRDIGCSTKL</sequence>
<dbReference type="PANTHER" id="PTHR11814">
    <property type="entry name" value="SULFATE TRANSPORTER"/>
    <property type="match status" value="1"/>
</dbReference>
<dbReference type="AlphaFoldDB" id="A0A444TXV0"/>
<feature type="transmembrane region" description="Helical" evidence="5">
    <location>
        <begin position="340"/>
        <end position="363"/>
    </location>
</feature>
<name>A0A444TXV0_ACIRT</name>
<evidence type="ECO:0000313" key="7">
    <source>
        <dbReference type="EMBL" id="RXM27710.1"/>
    </source>
</evidence>
<dbReference type="SUPFAM" id="SSF52091">
    <property type="entry name" value="SpoIIaa-like"/>
    <property type="match status" value="1"/>
</dbReference>
<dbReference type="PROSITE" id="PS01130">
    <property type="entry name" value="SLC26A"/>
    <property type="match status" value="1"/>
</dbReference>
<comment type="caution">
    <text evidence="7">The sequence shown here is derived from an EMBL/GenBank/DDBJ whole genome shotgun (WGS) entry which is preliminary data.</text>
</comment>
<dbReference type="Gene3D" id="3.30.750.24">
    <property type="entry name" value="STAS domain"/>
    <property type="match status" value="1"/>
</dbReference>
<dbReference type="InterPro" id="IPR001902">
    <property type="entry name" value="SLC26A/SulP_fam"/>
</dbReference>
<evidence type="ECO:0000256" key="2">
    <source>
        <dbReference type="ARBA" id="ARBA00022692"/>
    </source>
</evidence>
<dbReference type="InterPro" id="IPR036513">
    <property type="entry name" value="STAS_dom_sf"/>
</dbReference>
<comment type="subcellular location">
    <subcellularLocation>
        <location evidence="1">Membrane</location>
        <topology evidence="1">Multi-pass membrane protein</topology>
    </subcellularLocation>
</comment>
<feature type="transmembrane region" description="Helical" evidence="5">
    <location>
        <begin position="299"/>
        <end position="320"/>
    </location>
</feature>
<feature type="transmembrane region" description="Helical" evidence="5">
    <location>
        <begin position="417"/>
        <end position="437"/>
    </location>
</feature>
<keyword evidence="3 5" id="KW-1133">Transmembrane helix</keyword>
<dbReference type="PROSITE" id="PS50801">
    <property type="entry name" value="STAS"/>
    <property type="match status" value="1"/>
</dbReference>
<feature type="transmembrane region" description="Helical" evidence="5">
    <location>
        <begin position="189"/>
        <end position="211"/>
    </location>
</feature>
<dbReference type="Proteomes" id="UP000289886">
    <property type="component" value="Unassembled WGS sequence"/>
</dbReference>
<keyword evidence="8" id="KW-1185">Reference proteome</keyword>
<proteinExistence type="predicted"/>
<dbReference type="InterPro" id="IPR011547">
    <property type="entry name" value="SLC26A/SulP_dom"/>
</dbReference>
<protein>
    <submittedName>
        <fullName evidence="7">Solute carrier family 26 member 6</fullName>
    </submittedName>
</protein>
<feature type="transmembrane region" description="Helical" evidence="5">
    <location>
        <begin position="474"/>
        <end position="504"/>
    </location>
</feature>
<reference evidence="7 8" key="1">
    <citation type="submission" date="2019-01" db="EMBL/GenBank/DDBJ databases">
        <title>Draft Genome and Complete Hox-Cluster Characterization of the Sterlet Sturgeon (Acipenser ruthenus).</title>
        <authorList>
            <person name="Wei Q."/>
        </authorList>
    </citation>
    <scope>NUCLEOTIDE SEQUENCE [LARGE SCALE GENOMIC DNA]</scope>
    <source>
        <strain evidence="7">WHYD16114868_AA</strain>
        <tissue evidence="7">Blood</tissue>
    </source>
</reference>
<keyword evidence="4 5" id="KW-0472">Membrane</keyword>
<feature type="domain" description="STAS" evidence="6">
    <location>
        <begin position="500"/>
        <end position="741"/>
    </location>
</feature>
<keyword evidence="2 5" id="KW-0812">Transmembrane</keyword>
<evidence type="ECO:0000256" key="4">
    <source>
        <dbReference type="ARBA" id="ARBA00023136"/>
    </source>
</evidence>
<organism evidence="7 8">
    <name type="scientific">Acipenser ruthenus</name>
    <name type="common">Sterlet sturgeon</name>
    <dbReference type="NCBI Taxonomy" id="7906"/>
    <lineage>
        <taxon>Eukaryota</taxon>
        <taxon>Metazoa</taxon>
        <taxon>Chordata</taxon>
        <taxon>Craniata</taxon>
        <taxon>Vertebrata</taxon>
        <taxon>Euteleostomi</taxon>
        <taxon>Actinopterygii</taxon>
        <taxon>Chondrostei</taxon>
        <taxon>Acipenseriformes</taxon>
        <taxon>Acipenseridae</taxon>
        <taxon>Acipenser</taxon>
    </lineage>
</organism>
<evidence type="ECO:0000313" key="8">
    <source>
        <dbReference type="Proteomes" id="UP000289886"/>
    </source>
</evidence>
<dbReference type="CDD" id="cd07042">
    <property type="entry name" value="STAS_SulP_like_sulfate_transporter"/>
    <property type="match status" value="1"/>
</dbReference>
<dbReference type="Pfam" id="PF01740">
    <property type="entry name" value="STAS"/>
    <property type="match status" value="1"/>
</dbReference>
<accession>A0A444TXV0</accession>
<feature type="transmembrane region" description="Helical" evidence="5">
    <location>
        <begin position="85"/>
        <end position="105"/>
    </location>
</feature>
<dbReference type="Pfam" id="PF00916">
    <property type="entry name" value="Sulfate_transp"/>
    <property type="match status" value="1"/>
</dbReference>
<evidence type="ECO:0000256" key="1">
    <source>
        <dbReference type="ARBA" id="ARBA00004141"/>
    </source>
</evidence>
<dbReference type="GO" id="GO:0008271">
    <property type="term" value="F:secondary active sulfate transmembrane transporter activity"/>
    <property type="evidence" value="ECO:0007669"/>
    <property type="project" value="InterPro"/>
</dbReference>
<evidence type="ECO:0000256" key="3">
    <source>
        <dbReference type="ARBA" id="ARBA00022989"/>
    </source>
</evidence>